<dbReference type="EMBL" id="BMQG01000001">
    <property type="protein sequence ID" value="GGM30983.1"/>
    <property type="molecule type" value="Genomic_DNA"/>
</dbReference>
<dbReference type="PROSITE" id="PS50005">
    <property type="entry name" value="TPR"/>
    <property type="match status" value="1"/>
</dbReference>
<keyword evidence="4" id="KW-0732">Signal</keyword>
<evidence type="ECO:0000256" key="3">
    <source>
        <dbReference type="PROSITE-ProRule" id="PRU00339"/>
    </source>
</evidence>
<keyword evidence="6" id="KW-1185">Reference proteome</keyword>
<dbReference type="InterPro" id="IPR019734">
    <property type="entry name" value="TPR_rpt"/>
</dbReference>
<evidence type="ECO:0000256" key="4">
    <source>
        <dbReference type="SAM" id="SignalP"/>
    </source>
</evidence>
<dbReference type="PANTHER" id="PTHR45586:SF14">
    <property type="entry name" value="TETRATRICOPEPTIDE TPR_2 REPEAT PROTEIN"/>
    <property type="match status" value="1"/>
</dbReference>
<evidence type="ECO:0000256" key="2">
    <source>
        <dbReference type="ARBA" id="ARBA00022803"/>
    </source>
</evidence>
<dbReference type="SUPFAM" id="SSF48452">
    <property type="entry name" value="TPR-like"/>
    <property type="match status" value="2"/>
</dbReference>
<evidence type="ECO:0000313" key="6">
    <source>
        <dbReference type="Proteomes" id="UP000600547"/>
    </source>
</evidence>
<dbReference type="Pfam" id="PF14559">
    <property type="entry name" value="TPR_19"/>
    <property type="match status" value="1"/>
</dbReference>
<feature type="signal peptide" evidence="4">
    <location>
        <begin position="1"/>
        <end position="21"/>
    </location>
</feature>
<comment type="caution">
    <text evidence="5">The sequence shown here is derived from an EMBL/GenBank/DDBJ whole genome shotgun (WGS) entry which is preliminary data.</text>
</comment>
<keyword evidence="1" id="KW-0677">Repeat</keyword>
<dbReference type="Proteomes" id="UP000600547">
    <property type="component" value="Unassembled WGS sequence"/>
</dbReference>
<organism evidence="5 6">
    <name type="scientific">Deinococcus arenae</name>
    <dbReference type="NCBI Taxonomy" id="1452751"/>
    <lineage>
        <taxon>Bacteria</taxon>
        <taxon>Thermotogati</taxon>
        <taxon>Deinococcota</taxon>
        <taxon>Deinococci</taxon>
        <taxon>Deinococcales</taxon>
        <taxon>Deinococcaceae</taxon>
        <taxon>Deinococcus</taxon>
    </lineage>
</organism>
<feature type="repeat" description="TPR" evidence="3">
    <location>
        <begin position="331"/>
        <end position="364"/>
    </location>
</feature>
<dbReference type="PANTHER" id="PTHR45586">
    <property type="entry name" value="TPR REPEAT-CONTAINING PROTEIN PA4667"/>
    <property type="match status" value="1"/>
</dbReference>
<dbReference type="RefSeq" id="WP_229781005.1">
    <property type="nucleotide sequence ID" value="NZ_BMQG01000001.1"/>
</dbReference>
<keyword evidence="2 3" id="KW-0802">TPR repeat</keyword>
<dbReference type="InterPro" id="IPR051012">
    <property type="entry name" value="CellSynth/LPSAsmb/PSIAsmb"/>
</dbReference>
<dbReference type="Pfam" id="PF13432">
    <property type="entry name" value="TPR_16"/>
    <property type="match status" value="3"/>
</dbReference>
<dbReference type="Gene3D" id="1.25.40.10">
    <property type="entry name" value="Tetratricopeptide repeat domain"/>
    <property type="match status" value="4"/>
</dbReference>
<dbReference type="InterPro" id="IPR011990">
    <property type="entry name" value="TPR-like_helical_dom_sf"/>
</dbReference>
<dbReference type="AlphaFoldDB" id="A0A8H9GIE3"/>
<proteinExistence type="predicted"/>
<protein>
    <recommendedName>
        <fullName evidence="7">Tetratricopeptide repeat protein</fullName>
    </recommendedName>
</protein>
<evidence type="ECO:0000313" key="5">
    <source>
        <dbReference type="EMBL" id="GGM30983.1"/>
    </source>
</evidence>
<evidence type="ECO:0000256" key="1">
    <source>
        <dbReference type="ARBA" id="ARBA00022737"/>
    </source>
</evidence>
<gene>
    <name evidence="5" type="ORF">GCM10008956_03880</name>
</gene>
<evidence type="ECO:0008006" key="7">
    <source>
        <dbReference type="Google" id="ProtNLM"/>
    </source>
</evidence>
<accession>A0A8H9GIE3</accession>
<name>A0A8H9GIE3_9DEIO</name>
<reference evidence="6" key="1">
    <citation type="journal article" date="2019" name="Int. J. Syst. Evol. Microbiol.">
        <title>The Global Catalogue of Microorganisms (GCM) 10K type strain sequencing project: providing services to taxonomists for standard genome sequencing and annotation.</title>
        <authorList>
            <consortium name="The Broad Institute Genomics Platform"/>
            <consortium name="The Broad Institute Genome Sequencing Center for Infectious Disease"/>
            <person name="Wu L."/>
            <person name="Ma J."/>
        </authorList>
    </citation>
    <scope>NUCLEOTIDE SEQUENCE [LARGE SCALE GENOMIC DNA]</scope>
    <source>
        <strain evidence="6">JCM 31047</strain>
    </source>
</reference>
<sequence>MTYTRTVLLGLTLALVSQGAAQTMLETATTIGVQNTLQSIGTPTMPKVNLPAPGTTGAASPTATTPATAAAAPTVTVTPLTADQQVLLGQARAAYQAGTLPEARRLYETLVTQNYTNPAPHFGLALTLFAQNDDKGAAFELQQFAALAPDRFEGPYNLGVIATRAGRHDEALTLYAQAAGLMKDQAGPAAQRQVLEALAAEQTRKADFAALSTTLAAISVIDPQDLDVQYRLAQARTLSGQGAAALPGVYALLQSAPDRVDAALLLADIYVAQGLPERALRELDAAGPRVKTGDDRAALLLRRADLLAQTGDTRAAVFAAQAATREAPKNAVAYAREGELRAARGDRPGALTAYLNAVKLAPQSAAYRAALAGVRLTLGDNVQAQADAARALTLRPDDATLARALFVQGVAAYRRGQYAQARAALTSSQTRAPSADTALWLGLSAYAARDYAAAASALAESVKLNPTPTARVNLGSALLASARYAEAEAVLRGLVSENPRNAEAWYLLGLSQRAQTRETDARTSLKAAAALGNARAQEALK</sequence>
<feature type="chain" id="PRO_5034964116" description="Tetratricopeptide repeat protein" evidence="4">
    <location>
        <begin position="22"/>
        <end position="541"/>
    </location>
</feature>
<dbReference type="SMART" id="SM00028">
    <property type="entry name" value="TPR"/>
    <property type="match status" value="7"/>
</dbReference>